<gene>
    <name evidence="3" type="primary">xcpT_29</name>
    <name evidence="3" type="ORF">Pan216_57060</name>
</gene>
<dbReference type="EMBL" id="CP036279">
    <property type="protein sequence ID" value="QDU64813.1"/>
    <property type="molecule type" value="Genomic_DNA"/>
</dbReference>
<name>A0A518BD39_9BACT</name>
<sequence>MLGRPAPIEKDCANVASVRQRSSRLGFTLVELLVVIAIIGILVGLLLPAVQRVRASARSMQCKSNLRQIGLALANYAESHGVLPARRSGTFCSGSTMCDPGTVPRLSGYVPLLPFADQQRLYDDIVEADTYVWHGGRDYWKVSVPIFNCPSDPVPAYSSNAGTSSYGFNGGDHWYHATHGGGVAIPSNMRGVFGIQTSTRLGDITDGLSKTIAMSEFARSRGTVGQFPIHVSSHTTNPANCLALAGSVATVFIQDRTLGQRWSDGRSQYTGFNTILSPNKPACYGFGGGEGVYTASSNHDGGVHVLFCDGTVQFVSENIDAGDPAASHPGLSGPSPYGVWGALGTRASEEILSNGL</sequence>
<evidence type="ECO:0000313" key="4">
    <source>
        <dbReference type="Proteomes" id="UP000317093"/>
    </source>
</evidence>
<dbReference type="NCBIfam" id="TIGR04294">
    <property type="entry name" value="pre_pil_HX9DG"/>
    <property type="match status" value="1"/>
</dbReference>
<protein>
    <submittedName>
        <fullName evidence="3">Type II secretion system protein G</fullName>
    </submittedName>
</protein>
<evidence type="ECO:0000259" key="2">
    <source>
        <dbReference type="Pfam" id="PF07596"/>
    </source>
</evidence>
<dbReference type="SUPFAM" id="SSF54523">
    <property type="entry name" value="Pili subunits"/>
    <property type="match status" value="1"/>
</dbReference>
<keyword evidence="4" id="KW-1185">Reference proteome</keyword>
<dbReference type="Pfam" id="PF07596">
    <property type="entry name" value="SBP_bac_10"/>
    <property type="match status" value="1"/>
</dbReference>
<dbReference type="InterPro" id="IPR027558">
    <property type="entry name" value="Pre_pil_HX9DG_C"/>
</dbReference>
<dbReference type="Pfam" id="PF07963">
    <property type="entry name" value="N_methyl"/>
    <property type="match status" value="1"/>
</dbReference>
<organism evidence="3 4">
    <name type="scientific">Kolteria novifilia</name>
    <dbReference type="NCBI Taxonomy" id="2527975"/>
    <lineage>
        <taxon>Bacteria</taxon>
        <taxon>Pseudomonadati</taxon>
        <taxon>Planctomycetota</taxon>
        <taxon>Planctomycetia</taxon>
        <taxon>Kolteriales</taxon>
        <taxon>Kolteriaceae</taxon>
        <taxon>Kolteria</taxon>
    </lineage>
</organism>
<evidence type="ECO:0000256" key="1">
    <source>
        <dbReference type="SAM" id="Phobius"/>
    </source>
</evidence>
<keyword evidence="1" id="KW-0472">Membrane</keyword>
<evidence type="ECO:0000313" key="3">
    <source>
        <dbReference type="EMBL" id="QDU64813.1"/>
    </source>
</evidence>
<proteinExistence type="predicted"/>
<reference evidence="3 4" key="1">
    <citation type="submission" date="2019-02" db="EMBL/GenBank/DDBJ databases">
        <title>Deep-cultivation of Planctomycetes and their phenomic and genomic characterization uncovers novel biology.</title>
        <authorList>
            <person name="Wiegand S."/>
            <person name="Jogler M."/>
            <person name="Boedeker C."/>
            <person name="Pinto D."/>
            <person name="Vollmers J."/>
            <person name="Rivas-Marin E."/>
            <person name="Kohn T."/>
            <person name="Peeters S.H."/>
            <person name="Heuer A."/>
            <person name="Rast P."/>
            <person name="Oberbeckmann S."/>
            <person name="Bunk B."/>
            <person name="Jeske O."/>
            <person name="Meyerdierks A."/>
            <person name="Storesund J.E."/>
            <person name="Kallscheuer N."/>
            <person name="Luecker S."/>
            <person name="Lage O.M."/>
            <person name="Pohl T."/>
            <person name="Merkel B.J."/>
            <person name="Hornburger P."/>
            <person name="Mueller R.-W."/>
            <person name="Bruemmer F."/>
            <person name="Labrenz M."/>
            <person name="Spormann A.M."/>
            <person name="Op den Camp H."/>
            <person name="Overmann J."/>
            <person name="Amann R."/>
            <person name="Jetten M.S.M."/>
            <person name="Mascher T."/>
            <person name="Medema M.H."/>
            <person name="Devos D.P."/>
            <person name="Kaster A.-K."/>
            <person name="Ovreas L."/>
            <person name="Rohde M."/>
            <person name="Galperin M.Y."/>
            <person name="Jogler C."/>
        </authorList>
    </citation>
    <scope>NUCLEOTIDE SEQUENCE [LARGE SCALE GENOMIC DNA]</scope>
    <source>
        <strain evidence="3 4">Pan216</strain>
    </source>
</reference>
<keyword evidence="1" id="KW-1133">Transmembrane helix</keyword>
<dbReference type="NCBIfam" id="TIGR02532">
    <property type="entry name" value="IV_pilin_GFxxxE"/>
    <property type="match status" value="1"/>
</dbReference>
<dbReference type="PANTHER" id="PTHR30093">
    <property type="entry name" value="GENERAL SECRETION PATHWAY PROTEIN G"/>
    <property type="match status" value="1"/>
</dbReference>
<dbReference type="AlphaFoldDB" id="A0A518BD39"/>
<dbReference type="InterPro" id="IPR045584">
    <property type="entry name" value="Pilin-like"/>
</dbReference>
<dbReference type="KEGG" id="knv:Pan216_57060"/>
<accession>A0A518BD39</accession>
<dbReference type="PANTHER" id="PTHR30093:SF2">
    <property type="entry name" value="TYPE II SECRETION SYSTEM PROTEIN H"/>
    <property type="match status" value="1"/>
</dbReference>
<dbReference type="InterPro" id="IPR012902">
    <property type="entry name" value="N_methyl_site"/>
</dbReference>
<dbReference type="InterPro" id="IPR011453">
    <property type="entry name" value="DUF1559"/>
</dbReference>
<feature type="domain" description="DUF1559" evidence="2">
    <location>
        <begin position="51"/>
        <end position="321"/>
    </location>
</feature>
<keyword evidence="1" id="KW-0812">Transmembrane</keyword>
<feature type="transmembrane region" description="Helical" evidence="1">
    <location>
        <begin position="29"/>
        <end position="50"/>
    </location>
</feature>
<dbReference type="Gene3D" id="3.30.700.10">
    <property type="entry name" value="Glycoprotein, Type 4 Pilin"/>
    <property type="match status" value="1"/>
</dbReference>
<dbReference type="Proteomes" id="UP000317093">
    <property type="component" value="Chromosome"/>
</dbReference>